<comment type="caution">
    <text evidence="1">The sequence shown here is derived from an EMBL/GenBank/DDBJ whole genome shotgun (WGS) entry which is preliminary data.</text>
</comment>
<protein>
    <submittedName>
        <fullName evidence="1">Uncharacterized protein</fullName>
    </submittedName>
</protein>
<gene>
    <name evidence="1" type="ORF">BSTOLATCC_MIC37997</name>
</gene>
<evidence type="ECO:0000313" key="1">
    <source>
        <dbReference type="EMBL" id="CAG9324910.1"/>
    </source>
</evidence>
<proteinExistence type="predicted"/>
<sequence>MKIIAFICQVLDFILLEEYIIIEIFVPKLINFLKKLYKNKIICSIYIFNQNMASFRYSILRTEILPSALFAYEVCFTQ</sequence>
<keyword evidence="2" id="KW-1185">Reference proteome</keyword>
<name>A0AAU9JCC7_9CILI</name>
<dbReference type="EMBL" id="CAJZBQ010000037">
    <property type="protein sequence ID" value="CAG9324910.1"/>
    <property type="molecule type" value="Genomic_DNA"/>
</dbReference>
<dbReference type="Proteomes" id="UP001162131">
    <property type="component" value="Unassembled WGS sequence"/>
</dbReference>
<evidence type="ECO:0000313" key="2">
    <source>
        <dbReference type="Proteomes" id="UP001162131"/>
    </source>
</evidence>
<organism evidence="1 2">
    <name type="scientific">Blepharisma stoltei</name>
    <dbReference type="NCBI Taxonomy" id="1481888"/>
    <lineage>
        <taxon>Eukaryota</taxon>
        <taxon>Sar</taxon>
        <taxon>Alveolata</taxon>
        <taxon>Ciliophora</taxon>
        <taxon>Postciliodesmatophora</taxon>
        <taxon>Heterotrichea</taxon>
        <taxon>Heterotrichida</taxon>
        <taxon>Blepharismidae</taxon>
        <taxon>Blepharisma</taxon>
    </lineage>
</organism>
<dbReference type="AlphaFoldDB" id="A0AAU9JCC7"/>
<accession>A0AAU9JCC7</accession>
<reference evidence="1" key="1">
    <citation type="submission" date="2021-09" db="EMBL/GenBank/DDBJ databases">
        <authorList>
            <consortium name="AG Swart"/>
            <person name="Singh M."/>
            <person name="Singh A."/>
            <person name="Seah K."/>
            <person name="Emmerich C."/>
        </authorList>
    </citation>
    <scope>NUCLEOTIDE SEQUENCE</scope>
    <source>
        <strain evidence="1">ATCC30299</strain>
    </source>
</reference>